<name>X1FW15_9ZZZZ</name>
<feature type="non-terminal residue" evidence="1">
    <location>
        <position position="36"/>
    </location>
</feature>
<comment type="caution">
    <text evidence="1">The sequence shown here is derived from an EMBL/GenBank/DDBJ whole genome shotgun (WGS) entry which is preliminary data.</text>
</comment>
<gene>
    <name evidence="1" type="ORF">S03H2_37506</name>
</gene>
<accession>X1FW15</accession>
<proteinExistence type="predicted"/>
<reference evidence="1" key="1">
    <citation type="journal article" date="2014" name="Front. Microbiol.">
        <title>High frequency of phylogenetically diverse reductive dehalogenase-homologous genes in deep subseafloor sedimentary metagenomes.</title>
        <authorList>
            <person name="Kawai M."/>
            <person name="Futagami T."/>
            <person name="Toyoda A."/>
            <person name="Takaki Y."/>
            <person name="Nishi S."/>
            <person name="Hori S."/>
            <person name="Arai W."/>
            <person name="Tsubouchi T."/>
            <person name="Morono Y."/>
            <person name="Uchiyama I."/>
            <person name="Ito T."/>
            <person name="Fujiyama A."/>
            <person name="Inagaki F."/>
            <person name="Takami H."/>
        </authorList>
    </citation>
    <scope>NUCLEOTIDE SEQUENCE</scope>
    <source>
        <strain evidence="1">Expedition CK06-06</strain>
    </source>
</reference>
<evidence type="ECO:0000313" key="1">
    <source>
        <dbReference type="EMBL" id="GAH49207.1"/>
    </source>
</evidence>
<dbReference type="EMBL" id="BARU01023089">
    <property type="protein sequence ID" value="GAH49207.1"/>
    <property type="molecule type" value="Genomic_DNA"/>
</dbReference>
<sequence length="36" mass="4354">MKCKKVERFLLRSFDDLLKKEEKNELKKHLESCALC</sequence>
<evidence type="ECO:0008006" key="2">
    <source>
        <dbReference type="Google" id="ProtNLM"/>
    </source>
</evidence>
<organism evidence="1">
    <name type="scientific">marine sediment metagenome</name>
    <dbReference type="NCBI Taxonomy" id="412755"/>
    <lineage>
        <taxon>unclassified sequences</taxon>
        <taxon>metagenomes</taxon>
        <taxon>ecological metagenomes</taxon>
    </lineage>
</organism>
<protein>
    <recommendedName>
        <fullName evidence="2">Zinc-finger domain-containing protein</fullName>
    </recommendedName>
</protein>
<dbReference type="AlphaFoldDB" id="X1FW15"/>